<dbReference type="Gene3D" id="1.10.10.1100">
    <property type="entry name" value="BFD-like [2Fe-2S]-binding domain"/>
    <property type="match status" value="1"/>
</dbReference>
<dbReference type="Pfam" id="PF17806">
    <property type="entry name" value="SO_alpha_A3"/>
    <property type="match status" value="1"/>
</dbReference>
<dbReference type="PANTHER" id="PTHR42949">
    <property type="entry name" value="ANAEROBIC GLYCEROL-3-PHOSPHATE DEHYDROGENASE SUBUNIT B"/>
    <property type="match status" value="1"/>
</dbReference>
<dbReference type="GO" id="GO:0050622">
    <property type="term" value="F:glycine dehydrogenase (cyanide-forming) activity"/>
    <property type="evidence" value="ECO:0007669"/>
    <property type="project" value="UniProtKB-EC"/>
</dbReference>
<sequence>MNNQTVDLIVIGAGPAGMSAALEATRQGLSVVVLDEQPGPGGQIYRNVLQADPRSRSVLGEDYEAGAGLAAAFLQCGARYLANAAIWQVTPQRQVHYLIDGRAEVLQGRHVLIATGAFERPMPIPGWTLPGVMTAGAGQILLKSAALVPGGPVVLAGCGPLLYLLAVQYLRAGITLEALVDTSGRGDLARAWRKVPRALRGWRELLKGLGLLAELKRAGIRHFRDARNLLVEGQAQAHSLSFDSNGCRWNIPATRVLLHQGVVPNTQISWSLRAEHDWNEQQLCWITRRNRWGETSLPGIFIAGDSGAIGGAQVAQLEGRLAALAVVAKLGNIDAQQLQQLAKPYRKALRRQRAARPLIDALYRPQQQNRIPANEVIVCRCEEVSAGAIRHYVELGCLGPNQTKAFGRCGMGPCQGRLCGLSVTEIIAEHRQVPAAEVGYYRIRSPLKPITLGQLATEKPLTQEHL</sequence>
<evidence type="ECO:0000256" key="1">
    <source>
        <dbReference type="ARBA" id="ARBA00023002"/>
    </source>
</evidence>
<gene>
    <name evidence="4" type="primary">hcnB_1</name>
    <name evidence="4" type="ORF">PS723_04629</name>
</gene>
<keyword evidence="1 4" id="KW-0560">Oxidoreductase</keyword>
<dbReference type="Proteomes" id="UP000379480">
    <property type="component" value="Unassembled WGS sequence"/>
</dbReference>
<dbReference type="PIRSF" id="PIRSF037495">
    <property type="entry name" value="Opine_OX_OoxA/HcnB"/>
    <property type="match status" value="1"/>
</dbReference>
<dbReference type="PANTHER" id="PTHR42949:SF3">
    <property type="entry name" value="ANAEROBIC GLYCEROL-3-PHOSPHATE DEHYDROGENASE SUBUNIT B"/>
    <property type="match status" value="1"/>
</dbReference>
<name>A0A5E7EHV2_PSEFL</name>
<feature type="domain" description="SoxA A3" evidence="3">
    <location>
        <begin position="382"/>
        <end position="457"/>
    </location>
</feature>
<dbReference type="InterPro" id="IPR023753">
    <property type="entry name" value="FAD/NAD-binding_dom"/>
</dbReference>
<dbReference type="PRINTS" id="PR00469">
    <property type="entry name" value="PNDRDTASEII"/>
</dbReference>
<dbReference type="Pfam" id="PF07992">
    <property type="entry name" value="Pyr_redox_2"/>
    <property type="match status" value="1"/>
</dbReference>
<dbReference type="InterPro" id="IPR041117">
    <property type="entry name" value="SoxA_A3"/>
</dbReference>
<feature type="domain" description="FAD/NAD(P)-binding" evidence="2">
    <location>
        <begin position="7"/>
        <end position="127"/>
    </location>
</feature>
<accession>A0A5E7EHV2</accession>
<organism evidence="4 5">
    <name type="scientific">Pseudomonas fluorescens</name>
    <dbReference type="NCBI Taxonomy" id="294"/>
    <lineage>
        <taxon>Bacteria</taxon>
        <taxon>Pseudomonadati</taxon>
        <taxon>Pseudomonadota</taxon>
        <taxon>Gammaproteobacteria</taxon>
        <taxon>Pseudomonadales</taxon>
        <taxon>Pseudomonadaceae</taxon>
        <taxon>Pseudomonas</taxon>
    </lineage>
</organism>
<dbReference type="PRINTS" id="PR00368">
    <property type="entry name" value="FADPNR"/>
</dbReference>
<evidence type="ECO:0000259" key="3">
    <source>
        <dbReference type="Pfam" id="PF17806"/>
    </source>
</evidence>
<dbReference type="AlphaFoldDB" id="A0A5E7EHV2"/>
<evidence type="ECO:0000313" key="5">
    <source>
        <dbReference type="Proteomes" id="UP000379480"/>
    </source>
</evidence>
<dbReference type="Gene3D" id="3.50.50.60">
    <property type="entry name" value="FAD/NAD(P)-binding domain"/>
    <property type="match status" value="2"/>
</dbReference>
<proteinExistence type="predicted"/>
<dbReference type="OrthoDB" id="9801699at2"/>
<protein>
    <submittedName>
        <fullName evidence="4">Hydrogen cyanide synthase subunit HcnB</fullName>
        <ecNumber evidence="4">1.4.99.5</ecNumber>
    </submittedName>
</protein>
<dbReference type="SUPFAM" id="SSF51905">
    <property type="entry name" value="FAD/NAD(P)-binding domain"/>
    <property type="match status" value="1"/>
</dbReference>
<reference evidence="4 5" key="1">
    <citation type="submission" date="2019-09" db="EMBL/GenBank/DDBJ databases">
        <authorList>
            <person name="Chandra G."/>
            <person name="Truman W A."/>
        </authorList>
    </citation>
    <scope>NUCLEOTIDE SEQUENCE [LARGE SCALE GENOMIC DNA]</scope>
    <source>
        <strain evidence="4">PS723</strain>
    </source>
</reference>
<dbReference type="InterPro" id="IPR041854">
    <property type="entry name" value="BFD-like_2Fe2S-bd_dom_sf"/>
</dbReference>
<dbReference type="CDD" id="cd19946">
    <property type="entry name" value="GlpA-like_Fer2_BFD-like"/>
    <property type="match status" value="1"/>
</dbReference>
<evidence type="ECO:0000259" key="2">
    <source>
        <dbReference type="Pfam" id="PF07992"/>
    </source>
</evidence>
<dbReference type="InterPro" id="IPR051691">
    <property type="entry name" value="Metab_Enz_Cyan_OpOx_G3PDH"/>
</dbReference>
<dbReference type="RefSeq" id="WP_150805939.1">
    <property type="nucleotide sequence ID" value="NZ_CABVHY010000026.1"/>
</dbReference>
<dbReference type="InterPro" id="IPR036188">
    <property type="entry name" value="FAD/NAD-bd_sf"/>
</dbReference>
<dbReference type="EC" id="1.4.99.5" evidence="4"/>
<dbReference type="EMBL" id="CABVHY010000026">
    <property type="protein sequence ID" value="VVO26384.1"/>
    <property type="molecule type" value="Genomic_DNA"/>
</dbReference>
<dbReference type="InterPro" id="IPR017224">
    <property type="entry name" value="Opine_Oxase_asu/HCN_bsu"/>
</dbReference>
<evidence type="ECO:0000313" key="4">
    <source>
        <dbReference type="EMBL" id="VVO26384.1"/>
    </source>
</evidence>